<dbReference type="SUPFAM" id="SSF50249">
    <property type="entry name" value="Nucleic acid-binding proteins"/>
    <property type="match status" value="1"/>
</dbReference>
<dbReference type="InterPro" id="IPR000424">
    <property type="entry name" value="Primosome_PriB/ssb"/>
</dbReference>
<dbReference type="Gene3D" id="2.40.50.140">
    <property type="entry name" value="Nucleic acid-binding proteins"/>
    <property type="match status" value="1"/>
</dbReference>
<organism evidence="3">
    <name type="scientific">Anoplophora glabripennis</name>
    <name type="common">Asian longhorn beetle</name>
    <name type="synonym">Anoplophora nobilis</name>
    <dbReference type="NCBI Taxonomy" id="217634"/>
    <lineage>
        <taxon>Eukaryota</taxon>
        <taxon>Metazoa</taxon>
        <taxon>Ecdysozoa</taxon>
        <taxon>Arthropoda</taxon>
        <taxon>Hexapoda</taxon>
        <taxon>Insecta</taxon>
        <taxon>Pterygota</taxon>
        <taxon>Neoptera</taxon>
        <taxon>Endopterygota</taxon>
        <taxon>Coleoptera</taxon>
        <taxon>Polyphaga</taxon>
        <taxon>Cucujiformia</taxon>
        <taxon>Chrysomeloidea</taxon>
        <taxon>Cerambycidae</taxon>
        <taxon>Lamiinae</taxon>
        <taxon>Lamiini</taxon>
        <taxon>Anoplophora</taxon>
    </lineage>
</organism>
<evidence type="ECO:0000256" key="1">
    <source>
        <dbReference type="ARBA" id="ARBA00023125"/>
    </source>
</evidence>
<proteinExistence type="predicted"/>
<dbReference type="InterPro" id="IPR012340">
    <property type="entry name" value="NA-bd_OB-fold"/>
</dbReference>
<sequence>IVSWNLNCRCFLRYCCIQTIKVVENMISRKVLKTGTLRVIGGNMMIYQQNLSMTTQEPAKIEKTINSVQLLGRVGADPQKKGTNDHPVAVFSLATHSNYRYETGEFFTTDGMA</sequence>
<reference evidence="3" key="1">
    <citation type="submission" date="2013-07" db="EMBL/GenBank/DDBJ databases">
        <title>Midgut Transcriptome Profiling of Anoplphora glabripennis, a Lignocellulose Degrading, Wood-Boring Cerambycid.</title>
        <authorList>
            <person name="Scully E.D."/>
            <person name="Hoover K."/>
            <person name="Carlson J.E."/>
            <person name="Tien M."/>
            <person name="Geib S.M."/>
        </authorList>
    </citation>
    <scope>NUCLEOTIDE SEQUENCE</scope>
</reference>
<dbReference type="AlphaFoldDB" id="V5H0W5"/>
<feature type="non-terminal residue" evidence="3">
    <location>
        <position position="1"/>
    </location>
</feature>
<keyword evidence="1 2" id="KW-0238">DNA-binding</keyword>
<protein>
    <submittedName>
        <fullName evidence="3">Single-stranded DNA-binding protein, mitochondrial</fullName>
    </submittedName>
</protein>
<evidence type="ECO:0000256" key="2">
    <source>
        <dbReference type="PROSITE-ProRule" id="PRU00252"/>
    </source>
</evidence>
<evidence type="ECO:0000313" key="3">
    <source>
        <dbReference type="EMBL" id="JAB67892.1"/>
    </source>
</evidence>
<dbReference type="PROSITE" id="PS50935">
    <property type="entry name" value="SSB"/>
    <property type="match status" value="1"/>
</dbReference>
<dbReference type="GO" id="GO:0003697">
    <property type="term" value="F:single-stranded DNA binding"/>
    <property type="evidence" value="ECO:0007669"/>
    <property type="project" value="InterPro"/>
</dbReference>
<gene>
    <name evidence="3" type="primary">SSBP</name>
</gene>
<dbReference type="EMBL" id="GALX01000574">
    <property type="protein sequence ID" value="JAB67892.1"/>
    <property type="molecule type" value="Transcribed_RNA"/>
</dbReference>
<name>V5H0W5_ANOGL</name>
<accession>V5H0W5</accession>